<dbReference type="RefSeq" id="WP_084670022.1">
    <property type="nucleotide sequence ID" value="NZ_CP140152.1"/>
</dbReference>
<evidence type="ECO:0000313" key="3">
    <source>
        <dbReference type="Proteomes" id="UP001326110"/>
    </source>
</evidence>
<dbReference type="Pfam" id="PF01551">
    <property type="entry name" value="Peptidase_M23"/>
    <property type="match status" value="1"/>
</dbReference>
<dbReference type="GO" id="GO:0016787">
    <property type="term" value="F:hydrolase activity"/>
    <property type="evidence" value="ECO:0007669"/>
    <property type="project" value="UniProtKB-KW"/>
</dbReference>
<evidence type="ECO:0000313" key="2">
    <source>
        <dbReference type="EMBL" id="WQH05776.1"/>
    </source>
</evidence>
<feature type="domain" description="M23ase beta-sheet core" evidence="1">
    <location>
        <begin position="227"/>
        <end position="329"/>
    </location>
</feature>
<dbReference type="EC" id="3.4.-.-" evidence="2"/>
<gene>
    <name evidence="2" type="ORF">SR858_05405</name>
</gene>
<dbReference type="InterPro" id="IPR050570">
    <property type="entry name" value="Cell_wall_metabolism_enzyme"/>
</dbReference>
<dbReference type="InterPro" id="IPR016047">
    <property type="entry name" value="M23ase_b-sheet_dom"/>
</dbReference>
<sequence>MGCCTLAQAADPLPAGCDAAAGVVKATAAAVVAVFPPPQLELRTPVAPRVFASGGRQFLFYELHLHNFSDDVLPLRGIDVLDDRSAVLATLDAPQLRERVRFYGIDDGDESLRLGPGRSAVAMLCLAFDTPAAVPRALHHRIRQGQVVVEGPAVVIDTTPAIVLGRPLKGSDWVPDNGPSIDSHHRKGVMVVGGQMQNARRYAIDWKRYRKGESYSGDPRQASNHYAYGADVLAVADARVVAASDAMPDNIPRTRDGFTPAISMTMANLAGNFVVLALPDGQYAQYAHMRPGSVKVRTGETVRRGQLIGQVGISGDARVPHLHFQVSDNPDFLDGEGMPFVQDSFRRQNPNGSWEPRAKQLPLGSAVIDFGD</sequence>
<dbReference type="Proteomes" id="UP001326110">
    <property type="component" value="Chromosome"/>
</dbReference>
<accession>A0ABZ0Y174</accession>
<proteinExistence type="predicted"/>
<dbReference type="Gene3D" id="2.70.70.10">
    <property type="entry name" value="Glucose Permease (Domain IIA)"/>
    <property type="match status" value="1"/>
</dbReference>
<organism evidence="2 3">
    <name type="scientific">Duganella zoogloeoides</name>
    <dbReference type="NCBI Taxonomy" id="75659"/>
    <lineage>
        <taxon>Bacteria</taxon>
        <taxon>Pseudomonadati</taxon>
        <taxon>Pseudomonadota</taxon>
        <taxon>Betaproteobacteria</taxon>
        <taxon>Burkholderiales</taxon>
        <taxon>Oxalobacteraceae</taxon>
        <taxon>Telluria group</taxon>
        <taxon>Duganella</taxon>
    </lineage>
</organism>
<dbReference type="EMBL" id="CP140152">
    <property type="protein sequence ID" value="WQH05776.1"/>
    <property type="molecule type" value="Genomic_DNA"/>
</dbReference>
<evidence type="ECO:0000259" key="1">
    <source>
        <dbReference type="Pfam" id="PF01551"/>
    </source>
</evidence>
<dbReference type="InterPro" id="IPR011055">
    <property type="entry name" value="Dup_hybrid_motif"/>
</dbReference>
<keyword evidence="3" id="KW-1185">Reference proteome</keyword>
<reference evidence="2 3" key="1">
    <citation type="submission" date="2023-11" db="EMBL/GenBank/DDBJ databases">
        <title>MicrobeMod: A computational toolkit for identifying prokaryotic methylation and restriction-modification with nanopore sequencing.</title>
        <authorList>
            <person name="Crits-Christoph A."/>
            <person name="Kang S.C."/>
            <person name="Lee H."/>
            <person name="Ostrov N."/>
        </authorList>
    </citation>
    <scope>NUCLEOTIDE SEQUENCE [LARGE SCALE GENOMIC DNA]</scope>
    <source>
        <strain evidence="2 3">ATCC 25935</strain>
    </source>
</reference>
<name>A0ABZ0Y174_9BURK</name>
<dbReference type="SUPFAM" id="SSF51261">
    <property type="entry name" value="Duplicated hybrid motif"/>
    <property type="match status" value="1"/>
</dbReference>
<dbReference type="CDD" id="cd12797">
    <property type="entry name" value="M23_peptidase"/>
    <property type="match status" value="1"/>
</dbReference>
<keyword evidence="2" id="KW-0378">Hydrolase</keyword>
<protein>
    <submittedName>
        <fullName evidence="2">M23 family metallopeptidase</fullName>
        <ecNumber evidence="2">3.4.-.-</ecNumber>
    </submittedName>
</protein>
<dbReference type="PANTHER" id="PTHR21666:SF270">
    <property type="entry name" value="MUREIN HYDROLASE ACTIVATOR ENVC"/>
    <property type="match status" value="1"/>
</dbReference>
<dbReference type="PANTHER" id="PTHR21666">
    <property type="entry name" value="PEPTIDASE-RELATED"/>
    <property type="match status" value="1"/>
</dbReference>